<reference evidence="9 10" key="1">
    <citation type="submission" date="2018-07" db="EMBL/GenBank/DDBJ databases">
        <title>Dyadobacter roseus sp. nov., isolated from rose rhizosphere soil.</title>
        <authorList>
            <person name="Chen L."/>
        </authorList>
    </citation>
    <scope>NUCLEOTIDE SEQUENCE [LARGE SCALE GENOMIC DNA]</scope>
    <source>
        <strain evidence="9 10">RS19</strain>
    </source>
</reference>
<dbReference type="NCBIfam" id="TIGR04057">
    <property type="entry name" value="SusC_RagA_signa"/>
    <property type="match status" value="1"/>
</dbReference>
<accession>A0A3D8YAK6</accession>
<keyword evidence="5 7" id="KW-0472">Membrane</keyword>
<dbReference type="RefSeq" id="WP_115831362.1">
    <property type="nucleotide sequence ID" value="NZ_QNUL01000009.1"/>
</dbReference>
<keyword evidence="10" id="KW-1185">Reference proteome</keyword>
<dbReference type="InterPro" id="IPR023996">
    <property type="entry name" value="TonB-dep_OMP_SusC/RagA"/>
</dbReference>
<dbReference type="InterPro" id="IPR036942">
    <property type="entry name" value="Beta-barrel_TonB_sf"/>
</dbReference>
<comment type="similarity">
    <text evidence="7">Belongs to the TonB-dependent receptor family.</text>
</comment>
<comment type="caution">
    <text evidence="9">The sequence shown here is derived from an EMBL/GenBank/DDBJ whole genome shotgun (WGS) entry which is preliminary data.</text>
</comment>
<sequence length="1148" mass="126614">MKTIIYRGTLFDTVCKIMKYSTILSFLIGFCSTVGLAEHTYSQVLEKPITLSTGTMPLPAVLDEISRVSDTRFVLASQKESAKKARVNVKNEKLGKVLDKLLAPYEMTYTASGSIIILKHAPAKPIIVPVPKKETTEEMPEEPEINIFSGKVVDKSGQPLPGASVVVKGTDRGTVSDVDGSFSINVDNGEVLVISFIGFLKKEITYRGESALNIQLLEDVAGLEELVVIGYGTQKKINVTGAVSAIEAKDLDSRPVRNLSTGLQGLMAGVTVVNSTALPGQNGSSIRIRGVGTLGDANPLVVVDGIPGGDLNILNPSDIESISVLKDAASSSIYGVRGANGVILVTTKKGKEDSAPNISYNGYIGMQTPTALPKFVGSPEYMQLLNESQVNVGRNPTYTDTDIEIARNGSDPNYFANTNWIDEIYKKSAPQQNHNLSINGGAKNLNYYVSYGYLKEGGMITGDNYNAQRHNVRLRLNTTLIDRLHLDANLGYIDRGFSGSAESIDGDSGPLYASHQILPLVPVRFTTGGWGYIGGQRNPVAVTTDGGTNRFNSQEFTGNLSATLDLFDGLKLRGQYGLIRSNSYRSIFSKTINYYSPTDGSLIYQTNPQNKIDVRDYTNLYQTMLGFLEYDKIFSAKHAVKGLLAVSQEENVSNYFFATRTNLASQDVESINLGTENQLNGGSASQNALRSFFGRFNYGFDEKYLAEFNFRYDGSSRFAPDRRWNWFTSGSLGWVFSEEKFFDRLRNVIESGKVRLSYGTQGNDKVRVGGTSDILDFGYLPTLGPVNNTFPIGNALTIGYRQANIPNPFLTWESVVKQNAGIDLAMIKGRLGFTFDYYVQNTNNILLNVPLPDVLGVGTTYPPQNAGKVENRGWELQVSWKDQINDFRYGANFNLSDVRNKVTSLGGVPPTYGDRVRIVGQPIDAFYGLVADRIAQVEDFDYDAGTRKYTPKFPAYTGDPVAPGDIVYKDLNGDGRITLDDDRQVIGNAIPRYNYGFRGELGWKGVDFSFFLQGVGKADGYIQGAARHALINEGSLPQEIHRDRWTPENTDASYPRLTYQQAYNQRLSTFWLENAAYLRLKNFQLGYTIPEKFTKKARVSRLRIYVSADNLLTKTKFFYGYDPESPVTSGGFYPQVKTFVGGISVNFK</sequence>
<proteinExistence type="inferred from homology"/>
<dbReference type="AlphaFoldDB" id="A0A3D8YAK6"/>
<dbReference type="FunFam" id="2.60.40.1120:FF:000003">
    <property type="entry name" value="Outer membrane protein Omp121"/>
    <property type="match status" value="1"/>
</dbReference>
<evidence type="ECO:0000313" key="10">
    <source>
        <dbReference type="Proteomes" id="UP000256373"/>
    </source>
</evidence>
<dbReference type="Gene3D" id="2.170.130.10">
    <property type="entry name" value="TonB-dependent receptor, plug domain"/>
    <property type="match status" value="1"/>
</dbReference>
<feature type="domain" description="TonB-dependent receptor plug" evidence="8">
    <location>
        <begin position="236"/>
        <end position="342"/>
    </location>
</feature>
<evidence type="ECO:0000256" key="7">
    <source>
        <dbReference type="PROSITE-ProRule" id="PRU01360"/>
    </source>
</evidence>
<dbReference type="InterPro" id="IPR008969">
    <property type="entry name" value="CarboxyPept-like_regulatory"/>
</dbReference>
<keyword evidence="2 7" id="KW-0813">Transport</keyword>
<evidence type="ECO:0000259" key="8">
    <source>
        <dbReference type="Pfam" id="PF07715"/>
    </source>
</evidence>
<evidence type="ECO:0000313" key="9">
    <source>
        <dbReference type="EMBL" id="REA60840.1"/>
    </source>
</evidence>
<dbReference type="EMBL" id="QNUL01000009">
    <property type="protein sequence ID" value="REA60840.1"/>
    <property type="molecule type" value="Genomic_DNA"/>
</dbReference>
<keyword evidence="3 7" id="KW-1134">Transmembrane beta strand</keyword>
<dbReference type="InterPro" id="IPR039426">
    <property type="entry name" value="TonB-dep_rcpt-like"/>
</dbReference>
<name>A0A3D8YAK6_9BACT</name>
<evidence type="ECO:0000256" key="2">
    <source>
        <dbReference type="ARBA" id="ARBA00022448"/>
    </source>
</evidence>
<dbReference type="PROSITE" id="PS52016">
    <property type="entry name" value="TONB_DEPENDENT_REC_3"/>
    <property type="match status" value="1"/>
</dbReference>
<gene>
    <name evidence="9" type="ORF">DSL64_13095</name>
</gene>
<dbReference type="InterPro" id="IPR023997">
    <property type="entry name" value="TonB-dep_OMP_SusC/RagA_CS"/>
</dbReference>
<dbReference type="FunFam" id="2.170.130.10:FF:000003">
    <property type="entry name" value="SusC/RagA family TonB-linked outer membrane protein"/>
    <property type="match status" value="1"/>
</dbReference>
<evidence type="ECO:0000256" key="4">
    <source>
        <dbReference type="ARBA" id="ARBA00022692"/>
    </source>
</evidence>
<dbReference type="OrthoDB" id="9768177at2"/>
<evidence type="ECO:0000256" key="6">
    <source>
        <dbReference type="ARBA" id="ARBA00023237"/>
    </source>
</evidence>
<dbReference type="Proteomes" id="UP000256373">
    <property type="component" value="Unassembled WGS sequence"/>
</dbReference>
<dbReference type="Pfam" id="PF07715">
    <property type="entry name" value="Plug"/>
    <property type="match status" value="1"/>
</dbReference>
<protein>
    <submittedName>
        <fullName evidence="9">SusC/RagA family TonB-linked outer membrane protein</fullName>
    </submittedName>
</protein>
<dbReference type="NCBIfam" id="TIGR04056">
    <property type="entry name" value="OMP_RagA_SusC"/>
    <property type="match status" value="1"/>
</dbReference>
<evidence type="ECO:0000256" key="5">
    <source>
        <dbReference type="ARBA" id="ARBA00023136"/>
    </source>
</evidence>
<dbReference type="InterPro" id="IPR012910">
    <property type="entry name" value="Plug_dom"/>
</dbReference>
<keyword evidence="6 7" id="KW-0998">Cell outer membrane</keyword>
<dbReference type="Gene3D" id="2.40.170.20">
    <property type="entry name" value="TonB-dependent receptor, beta-barrel domain"/>
    <property type="match status" value="1"/>
</dbReference>
<dbReference type="SUPFAM" id="SSF56935">
    <property type="entry name" value="Porins"/>
    <property type="match status" value="1"/>
</dbReference>
<evidence type="ECO:0000256" key="3">
    <source>
        <dbReference type="ARBA" id="ARBA00022452"/>
    </source>
</evidence>
<dbReference type="Pfam" id="PF13715">
    <property type="entry name" value="CarbopepD_reg_2"/>
    <property type="match status" value="1"/>
</dbReference>
<dbReference type="GO" id="GO:0009279">
    <property type="term" value="C:cell outer membrane"/>
    <property type="evidence" value="ECO:0007669"/>
    <property type="project" value="UniProtKB-SubCell"/>
</dbReference>
<dbReference type="InterPro" id="IPR037066">
    <property type="entry name" value="Plug_dom_sf"/>
</dbReference>
<dbReference type="Gene3D" id="2.60.40.1120">
    <property type="entry name" value="Carboxypeptidase-like, regulatory domain"/>
    <property type="match status" value="1"/>
</dbReference>
<comment type="subcellular location">
    <subcellularLocation>
        <location evidence="1 7">Cell outer membrane</location>
        <topology evidence="1 7">Multi-pass membrane protein</topology>
    </subcellularLocation>
</comment>
<dbReference type="SUPFAM" id="SSF49464">
    <property type="entry name" value="Carboxypeptidase regulatory domain-like"/>
    <property type="match status" value="1"/>
</dbReference>
<organism evidence="9 10">
    <name type="scientific">Dyadobacter luteus</name>
    <dbReference type="NCBI Taxonomy" id="2259619"/>
    <lineage>
        <taxon>Bacteria</taxon>
        <taxon>Pseudomonadati</taxon>
        <taxon>Bacteroidota</taxon>
        <taxon>Cytophagia</taxon>
        <taxon>Cytophagales</taxon>
        <taxon>Spirosomataceae</taxon>
        <taxon>Dyadobacter</taxon>
    </lineage>
</organism>
<evidence type="ECO:0000256" key="1">
    <source>
        <dbReference type="ARBA" id="ARBA00004571"/>
    </source>
</evidence>
<keyword evidence="4 7" id="KW-0812">Transmembrane</keyword>